<protein>
    <submittedName>
        <fullName evidence="2">Transmembrane protein, putative</fullName>
    </submittedName>
</protein>
<accession>X8JST6</accession>
<comment type="caution">
    <text evidence="2">The sequence shown here is derived from an EMBL/GenBank/DDBJ whole genome shotgun (WGS) entry which is preliminary data.</text>
</comment>
<organism evidence="2 3">
    <name type="scientific">Rhizoctonia solani AG-3 Rhs1AP</name>
    <dbReference type="NCBI Taxonomy" id="1086054"/>
    <lineage>
        <taxon>Eukaryota</taxon>
        <taxon>Fungi</taxon>
        <taxon>Dikarya</taxon>
        <taxon>Basidiomycota</taxon>
        <taxon>Agaricomycotina</taxon>
        <taxon>Agaricomycetes</taxon>
        <taxon>Cantharellales</taxon>
        <taxon>Ceratobasidiaceae</taxon>
        <taxon>Rhizoctonia</taxon>
    </lineage>
</organism>
<dbReference type="EMBL" id="JATN01000299">
    <property type="protein sequence ID" value="EUC67005.1"/>
    <property type="molecule type" value="Genomic_DNA"/>
</dbReference>
<name>X8JST6_9AGAM</name>
<proteinExistence type="predicted"/>
<feature type="transmembrane region" description="Helical" evidence="1">
    <location>
        <begin position="50"/>
        <end position="69"/>
    </location>
</feature>
<evidence type="ECO:0000313" key="2">
    <source>
        <dbReference type="EMBL" id="EUC67005.1"/>
    </source>
</evidence>
<dbReference type="Proteomes" id="UP000030108">
    <property type="component" value="Unassembled WGS sequence"/>
</dbReference>
<gene>
    <name evidence="2" type="ORF">RSOL_520610</name>
</gene>
<keyword evidence="1" id="KW-0472">Membrane</keyword>
<keyword evidence="1" id="KW-1133">Transmembrane helix</keyword>
<dbReference type="AlphaFoldDB" id="X8JST6"/>
<evidence type="ECO:0000313" key="3">
    <source>
        <dbReference type="Proteomes" id="UP000030108"/>
    </source>
</evidence>
<evidence type="ECO:0000256" key="1">
    <source>
        <dbReference type="SAM" id="Phobius"/>
    </source>
</evidence>
<reference evidence="3" key="1">
    <citation type="journal article" date="2014" name="Genome Announc.">
        <title>Draft genome sequence of the plant-pathogenic soil fungus Rhizoctonia solani anastomosis group 3 strain Rhs1AP.</title>
        <authorList>
            <person name="Cubeta M.A."/>
            <person name="Thomas E."/>
            <person name="Dean R.A."/>
            <person name="Jabaji S."/>
            <person name="Neate S.M."/>
            <person name="Tavantzis S."/>
            <person name="Toda T."/>
            <person name="Vilgalys R."/>
            <person name="Bharathan N."/>
            <person name="Fedorova-Abrams N."/>
            <person name="Pakala S.B."/>
            <person name="Pakala S.M."/>
            <person name="Zafar N."/>
            <person name="Joardar V."/>
            <person name="Losada L."/>
            <person name="Nierman W.C."/>
        </authorList>
    </citation>
    <scope>NUCLEOTIDE SEQUENCE [LARGE SCALE GENOMIC DNA]</scope>
    <source>
        <strain evidence="3">AG-3</strain>
    </source>
</reference>
<sequence length="90" mass="9805">MSLLTALLEYTTSPKPVLASSRLMHLMSSNTSMPLGSLPPSRLRPNPKRLHFLAILFQLVAYLGLNLVLSVNVSPTSDVAPPASHRSLRL</sequence>
<keyword evidence="1 2" id="KW-0812">Transmembrane</keyword>